<keyword evidence="12" id="KW-1185">Reference proteome</keyword>
<dbReference type="PROSITE" id="PS50835">
    <property type="entry name" value="IG_LIKE"/>
    <property type="match status" value="2"/>
</dbReference>
<dbReference type="GO" id="GO:0007155">
    <property type="term" value="P:cell adhesion"/>
    <property type="evidence" value="ECO:0007669"/>
    <property type="project" value="UniProtKB-KW"/>
</dbReference>
<name>A0A1D1V605_RAMVA</name>
<dbReference type="SUPFAM" id="SSF48726">
    <property type="entry name" value="Immunoglobulin"/>
    <property type="match status" value="2"/>
</dbReference>
<comment type="subcellular location">
    <subcellularLocation>
        <location evidence="1">Membrane</location>
        <topology evidence="1">Single-pass membrane protein</topology>
    </subcellularLocation>
</comment>
<dbReference type="STRING" id="947166.A0A1D1V605"/>
<gene>
    <name evidence="11" type="primary">RvY_07764</name>
    <name evidence="11" type="synonym">RvY_07764.2</name>
    <name evidence="11" type="ORF">RvY_07764-2</name>
</gene>
<dbReference type="InterPro" id="IPR036179">
    <property type="entry name" value="Ig-like_dom_sf"/>
</dbReference>
<dbReference type="FunFam" id="2.60.40.10:FF:000017">
    <property type="entry name" value="Down syndrome cell adhesion molecule b"/>
    <property type="match status" value="1"/>
</dbReference>
<dbReference type="InterPro" id="IPR013783">
    <property type="entry name" value="Ig-like_fold"/>
</dbReference>
<evidence type="ECO:0000256" key="9">
    <source>
        <dbReference type="ARBA" id="ARBA00023319"/>
    </source>
</evidence>
<comment type="caution">
    <text evidence="11">The sequence shown here is derived from an EMBL/GenBank/DDBJ whole genome shotgun (WGS) entry which is preliminary data.</text>
</comment>
<keyword evidence="3" id="KW-0732">Signal</keyword>
<sequence>MAYGLGETPSTWPAFPPRKWTAIAGNSIELPCDIIQTSGGNITWERNRVVLNGRDHETGLHINGRTGTLYATHLQLIHSGNYSCFDEQFPDAHQTHHLVVVVQPEVEVEYRERFVRTGQNVSVKCHTAGVPQPTVRWLKNDEPIKNSKNHITDGAGYLRISNVQKSDTAVYKCVAESEAGRSSDSTSLFVMDHDSPNHAAQKLFVVFFAEGISAYDADQCGIQFHIEGTSVIPGTRELLCGNNFAKCNWGSTVNVLDRYIYASQPLLNRVLVLSLQQMLIVQIVHTDNVPVKLNYVPHLDQVWIVCWRSTADTHSKTIQLVRDASQKLEHSAIHLEPLHGKYQTFSDFFPPPIQELAQNLPYTFASGSDGKSLVKIDMRSIRTIATVDLGSNGCRPQKVTYSTIGGFVFVDCVDIRHGTPRGQLVLDYVTNAVLKQDQSISGLTYISPDSRRWVNLGTDVIRIQEIRETGLFYMLDVVTPLHIADVVFHPSHSNQSYDLYATSLSKDELFLVEINSHRFMPITNIGSGTGRKLNRWGVPESRFIASDGIFGSHVITAAKNSVFVTNTVGRHIDCEIGGLPKPQYALWVYRQADEI</sequence>
<feature type="domain" description="Ig-like" evidence="10">
    <location>
        <begin position="9"/>
        <end position="84"/>
    </location>
</feature>
<keyword evidence="8" id="KW-1015">Disulfide bond</keyword>
<dbReference type="SMART" id="SM00409">
    <property type="entry name" value="IG"/>
    <property type="match status" value="2"/>
</dbReference>
<evidence type="ECO:0000256" key="2">
    <source>
        <dbReference type="ARBA" id="ARBA00022692"/>
    </source>
</evidence>
<evidence type="ECO:0000259" key="10">
    <source>
        <dbReference type="PROSITE" id="PS50835"/>
    </source>
</evidence>
<dbReference type="EMBL" id="BDGG01000003">
    <property type="protein sequence ID" value="GAU96300.1"/>
    <property type="molecule type" value="Genomic_DNA"/>
</dbReference>
<evidence type="ECO:0000256" key="4">
    <source>
        <dbReference type="ARBA" id="ARBA00022737"/>
    </source>
</evidence>
<keyword evidence="5" id="KW-0130">Cell adhesion</keyword>
<protein>
    <recommendedName>
        <fullName evidence="10">Ig-like domain-containing protein</fullName>
    </recommendedName>
</protein>
<dbReference type="InterPro" id="IPR007110">
    <property type="entry name" value="Ig-like_dom"/>
</dbReference>
<keyword evidence="7" id="KW-0472">Membrane</keyword>
<dbReference type="Gene3D" id="2.60.40.10">
    <property type="entry name" value="Immunoglobulins"/>
    <property type="match status" value="2"/>
</dbReference>
<evidence type="ECO:0000256" key="6">
    <source>
        <dbReference type="ARBA" id="ARBA00022989"/>
    </source>
</evidence>
<dbReference type="SMART" id="SM00408">
    <property type="entry name" value="IGc2"/>
    <property type="match status" value="2"/>
</dbReference>
<evidence type="ECO:0000256" key="1">
    <source>
        <dbReference type="ARBA" id="ARBA00004167"/>
    </source>
</evidence>
<keyword evidence="9" id="KW-0393">Immunoglobulin domain</keyword>
<evidence type="ECO:0000256" key="5">
    <source>
        <dbReference type="ARBA" id="ARBA00022889"/>
    </source>
</evidence>
<dbReference type="AlphaFoldDB" id="A0A1D1V605"/>
<dbReference type="SUPFAM" id="SSF75011">
    <property type="entry name" value="3-carboxy-cis,cis-mucoante lactonizing enzyme"/>
    <property type="match status" value="1"/>
</dbReference>
<organism evidence="11 12">
    <name type="scientific">Ramazzottius varieornatus</name>
    <name type="common">Water bear</name>
    <name type="synonym">Tardigrade</name>
    <dbReference type="NCBI Taxonomy" id="947166"/>
    <lineage>
        <taxon>Eukaryota</taxon>
        <taxon>Metazoa</taxon>
        <taxon>Ecdysozoa</taxon>
        <taxon>Tardigrada</taxon>
        <taxon>Eutardigrada</taxon>
        <taxon>Parachela</taxon>
        <taxon>Hypsibioidea</taxon>
        <taxon>Ramazzottiidae</taxon>
        <taxon>Ramazzottius</taxon>
    </lineage>
</organism>
<dbReference type="GO" id="GO:0016020">
    <property type="term" value="C:membrane"/>
    <property type="evidence" value="ECO:0007669"/>
    <property type="project" value="UniProtKB-SubCell"/>
</dbReference>
<dbReference type="PANTHER" id="PTHR13817">
    <property type="entry name" value="TITIN"/>
    <property type="match status" value="1"/>
</dbReference>
<dbReference type="InterPro" id="IPR003599">
    <property type="entry name" value="Ig_sub"/>
</dbReference>
<evidence type="ECO:0000313" key="12">
    <source>
        <dbReference type="Proteomes" id="UP000186922"/>
    </source>
</evidence>
<dbReference type="Pfam" id="PF07679">
    <property type="entry name" value="I-set"/>
    <property type="match status" value="1"/>
</dbReference>
<evidence type="ECO:0000256" key="8">
    <source>
        <dbReference type="ARBA" id="ARBA00023157"/>
    </source>
</evidence>
<dbReference type="OrthoDB" id="6085115at2759"/>
<dbReference type="InterPro" id="IPR013098">
    <property type="entry name" value="Ig_I-set"/>
</dbReference>
<dbReference type="CDD" id="cd00096">
    <property type="entry name" value="Ig"/>
    <property type="match status" value="1"/>
</dbReference>
<reference evidence="11 12" key="1">
    <citation type="journal article" date="2016" name="Nat. Commun.">
        <title>Extremotolerant tardigrade genome and improved radiotolerance of human cultured cells by tardigrade-unique protein.</title>
        <authorList>
            <person name="Hashimoto T."/>
            <person name="Horikawa D.D."/>
            <person name="Saito Y."/>
            <person name="Kuwahara H."/>
            <person name="Kozuka-Hata H."/>
            <person name="Shin-I T."/>
            <person name="Minakuchi Y."/>
            <person name="Ohishi K."/>
            <person name="Motoyama A."/>
            <person name="Aizu T."/>
            <person name="Enomoto A."/>
            <person name="Kondo K."/>
            <person name="Tanaka S."/>
            <person name="Hara Y."/>
            <person name="Koshikawa S."/>
            <person name="Sagara H."/>
            <person name="Miura T."/>
            <person name="Yokobori S."/>
            <person name="Miyagawa K."/>
            <person name="Suzuki Y."/>
            <person name="Kubo T."/>
            <person name="Oyama M."/>
            <person name="Kohara Y."/>
            <person name="Fujiyama A."/>
            <person name="Arakawa K."/>
            <person name="Katayama T."/>
            <person name="Toyoda A."/>
            <person name="Kunieda T."/>
        </authorList>
    </citation>
    <scope>NUCLEOTIDE SEQUENCE [LARGE SCALE GENOMIC DNA]</scope>
    <source>
        <strain evidence="11 12">YOKOZUNA-1</strain>
    </source>
</reference>
<dbReference type="PANTHER" id="PTHR13817:SF73">
    <property type="entry name" value="FIBRONECTIN TYPE-III DOMAIN-CONTAINING PROTEIN"/>
    <property type="match status" value="1"/>
</dbReference>
<proteinExistence type="predicted"/>
<keyword evidence="2" id="KW-0812">Transmembrane</keyword>
<keyword evidence="4" id="KW-0677">Repeat</keyword>
<evidence type="ECO:0000256" key="3">
    <source>
        <dbReference type="ARBA" id="ARBA00022729"/>
    </source>
</evidence>
<evidence type="ECO:0000256" key="7">
    <source>
        <dbReference type="ARBA" id="ARBA00023136"/>
    </source>
</evidence>
<dbReference type="InterPro" id="IPR003598">
    <property type="entry name" value="Ig_sub2"/>
</dbReference>
<evidence type="ECO:0000313" key="11">
    <source>
        <dbReference type="EMBL" id="GAU96300.1"/>
    </source>
</evidence>
<accession>A0A1D1V605</accession>
<keyword evidence="6" id="KW-1133">Transmembrane helix</keyword>
<feature type="domain" description="Ig-like" evidence="10">
    <location>
        <begin position="104"/>
        <end position="189"/>
    </location>
</feature>
<dbReference type="Proteomes" id="UP000186922">
    <property type="component" value="Unassembled WGS sequence"/>
</dbReference>
<dbReference type="InterPro" id="IPR050964">
    <property type="entry name" value="Striated_Muscle_Regulatory"/>
</dbReference>